<dbReference type="AlphaFoldDB" id="A0A1J0AET1"/>
<evidence type="ECO:0000256" key="1">
    <source>
        <dbReference type="ARBA" id="ARBA00011009"/>
    </source>
</evidence>
<dbReference type="GO" id="GO:0141152">
    <property type="term" value="F:glycerol-3-phosphate dehydrogenase (NAD+) activity"/>
    <property type="evidence" value="ECO:0007669"/>
    <property type="project" value="RHEA"/>
</dbReference>
<feature type="binding site" evidence="11">
    <location>
        <position position="80"/>
    </location>
    <ligand>
        <name>NADPH</name>
        <dbReference type="ChEBI" id="CHEBI:57783"/>
    </ligand>
</feature>
<feature type="binding site" evidence="13">
    <location>
        <position position="80"/>
    </location>
    <ligand>
        <name>substrate</name>
    </ligand>
</feature>
<dbReference type="Pfam" id="PF01210">
    <property type="entry name" value="NAD_Gly3P_dh_N"/>
    <property type="match status" value="2"/>
</dbReference>
<feature type="binding site" evidence="11">
    <location>
        <position position="228"/>
    </location>
    <ligand>
        <name>sn-glycerol 3-phosphate</name>
        <dbReference type="ChEBI" id="CHEBI:57597"/>
    </ligand>
</feature>
<evidence type="ECO:0000256" key="10">
    <source>
        <dbReference type="ARBA" id="ARBA00023264"/>
    </source>
</evidence>
<accession>A0A1J0AET1</accession>
<dbReference type="InterPro" id="IPR006168">
    <property type="entry name" value="G3P_DH_NAD-dep"/>
</dbReference>
<feature type="active site" description="Proton acceptor" evidence="11 12">
    <location>
        <position position="163"/>
    </location>
</feature>
<evidence type="ECO:0000313" key="18">
    <source>
        <dbReference type="EMBL" id="APB34424.1"/>
    </source>
</evidence>
<name>A0A1J0AET1_9CYAN</name>
<dbReference type="PIRSF" id="PIRSF000114">
    <property type="entry name" value="Glycerol-3-P_dh"/>
    <property type="match status" value="1"/>
</dbReference>
<protein>
    <recommendedName>
        <fullName evidence="11">Glycerol-3-phosphate dehydrogenase [NAD(P)+]</fullName>
        <ecNumber evidence="11">1.1.1.94</ecNumber>
    </recommendedName>
    <alternativeName>
        <fullName evidence="11">NAD(P)(+)-dependent glycerol-3-phosphate dehydrogenase</fullName>
    </alternativeName>
    <alternativeName>
        <fullName evidence="11">NAD(P)H-dependent dihydroxyacetone-phosphate reductase</fullName>
    </alternativeName>
</protein>
<keyword evidence="10 11" id="KW-1208">Phospholipid metabolism</keyword>
<keyword evidence="15" id="KW-1133">Transmembrane helix</keyword>
<dbReference type="GO" id="GO:0046167">
    <property type="term" value="P:glycerol-3-phosphate biosynthetic process"/>
    <property type="evidence" value="ECO:0007669"/>
    <property type="project" value="UniProtKB-UniRule"/>
</dbReference>
<evidence type="ECO:0000259" key="16">
    <source>
        <dbReference type="Pfam" id="PF01210"/>
    </source>
</evidence>
<dbReference type="Gene3D" id="3.40.50.720">
    <property type="entry name" value="NAD(P)-binding Rossmann-like Domain"/>
    <property type="match status" value="2"/>
</dbReference>
<dbReference type="PANTHER" id="PTHR11728:SF1">
    <property type="entry name" value="GLYCEROL-3-PHOSPHATE DEHYDROGENASE [NAD(+)] 2, CHLOROPLASTIC"/>
    <property type="match status" value="1"/>
</dbReference>
<evidence type="ECO:0000256" key="9">
    <source>
        <dbReference type="ARBA" id="ARBA00023209"/>
    </source>
</evidence>
<dbReference type="Gene3D" id="1.10.1040.10">
    <property type="entry name" value="N-(1-d-carboxylethyl)-l-norvaline Dehydrogenase, domain 2"/>
    <property type="match status" value="1"/>
</dbReference>
<dbReference type="FunFam" id="3.40.50.720:FF:001174">
    <property type="entry name" value="Glycerol-3-phosphate dehydrogenase [NAD(P)+]"/>
    <property type="match status" value="1"/>
</dbReference>
<dbReference type="InterPro" id="IPR008927">
    <property type="entry name" value="6-PGluconate_DH-like_C_sf"/>
</dbReference>
<dbReference type="InterPro" id="IPR011128">
    <property type="entry name" value="G3P_DH_NAD-dep_N"/>
</dbReference>
<dbReference type="GO" id="GO:0046168">
    <property type="term" value="P:glycerol-3-phosphate catabolic process"/>
    <property type="evidence" value="ECO:0007669"/>
    <property type="project" value="InterPro"/>
</dbReference>
<dbReference type="NCBIfam" id="NF011212">
    <property type="entry name" value="PRK14619.1"/>
    <property type="match status" value="1"/>
</dbReference>
<dbReference type="GO" id="GO:0006650">
    <property type="term" value="P:glycerophospholipid metabolic process"/>
    <property type="evidence" value="ECO:0007669"/>
    <property type="project" value="UniProtKB-UniRule"/>
</dbReference>
<feature type="binding site" evidence="11">
    <location>
        <position position="35"/>
    </location>
    <ligand>
        <name>NADPH</name>
        <dbReference type="ChEBI" id="CHEBI:57783"/>
    </ligand>
</feature>
<comment type="catalytic activity">
    <reaction evidence="11">
        <text>sn-glycerol 3-phosphate + NADP(+) = dihydroxyacetone phosphate + NADPH + H(+)</text>
        <dbReference type="Rhea" id="RHEA:11096"/>
        <dbReference type="ChEBI" id="CHEBI:15378"/>
        <dbReference type="ChEBI" id="CHEBI:57597"/>
        <dbReference type="ChEBI" id="CHEBI:57642"/>
        <dbReference type="ChEBI" id="CHEBI:57783"/>
        <dbReference type="ChEBI" id="CHEBI:58349"/>
        <dbReference type="EC" id="1.1.1.94"/>
    </reaction>
</comment>
<comment type="caution">
    <text evidence="11">Lacks conserved residue(s) required for the propagation of feature annotation.</text>
</comment>
<evidence type="ECO:0000256" key="3">
    <source>
        <dbReference type="ARBA" id="ARBA00022516"/>
    </source>
</evidence>
<dbReference type="GO" id="GO:0005829">
    <property type="term" value="C:cytosol"/>
    <property type="evidence" value="ECO:0007669"/>
    <property type="project" value="TreeGrafter"/>
</dbReference>
<dbReference type="Pfam" id="PF07479">
    <property type="entry name" value="NAD_Gly3P_dh_C"/>
    <property type="match status" value="1"/>
</dbReference>
<feature type="domain" description="Glycerol-3-phosphate dehydrogenase NAD-dependent C-terminal" evidence="17">
    <location>
        <begin position="152"/>
        <end position="292"/>
    </location>
</feature>
<feature type="binding site" evidence="11">
    <location>
        <position position="227"/>
    </location>
    <ligand>
        <name>NADPH</name>
        <dbReference type="ChEBI" id="CHEBI:57783"/>
    </ligand>
</feature>
<feature type="domain" description="Glycerol-3-phosphate dehydrogenase NAD-dependent N-terminal" evidence="16">
    <location>
        <begin position="39"/>
        <end position="131"/>
    </location>
</feature>
<evidence type="ECO:0000256" key="11">
    <source>
        <dbReference type="HAMAP-Rule" id="MF_00394"/>
    </source>
</evidence>
<dbReference type="Proteomes" id="UP000180235">
    <property type="component" value="Chromosome"/>
</dbReference>
<feature type="binding site" evidence="11">
    <location>
        <position position="216"/>
    </location>
    <ligand>
        <name>sn-glycerol 3-phosphate</name>
        <dbReference type="ChEBI" id="CHEBI:57597"/>
    </ligand>
</feature>
<dbReference type="EMBL" id="CP017675">
    <property type="protein sequence ID" value="APB34424.1"/>
    <property type="molecule type" value="Genomic_DNA"/>
</dbReference>
<feature type="binding site" evidence="14">
    <location>
        <position position="227"/>
    </location>
    <ligand>
        <name>NAD(+)</name>
        <dbReference type="ChEBI" id="CHEBI:57540"/>
    </ligand>
</feature>
<evidence type="ECO:0000259" key="17">
    <source>
        <dbReference type="Pfam" id="PF07479"/>
    </source>
</evidence>
<keyword evidence="3 11" id="KW-0444">Lipid biosynthesis</keyword>
<dbReference type="SUPFAM" id="SSF48179">
    <property type="entry name" value="6-phosphogluconate dehydrogenase C-terminal domain-like"/>
    <property type="match status" value="1"/>
</dbReference>
<keyword evidence="15" id="KW-0812">Transmembrane</keyword>
<evidence type="ECO:0000256" key="12">
    <source>
        <dbReference type="PIRSR" id="PIRSR000114-1"/>
    </source>
</evidence>
<organism evidence="18 19">
    <name type="scientific">Gloeomargarita lithophora Alchichica-D10</name>
    <dbReference type="NCBI Taxonomy" id="1188229"/>
    <lineage>
        <taxon>Bacteria</taxon>
        <taxon>Bacillati</taxon>
        <taxon>Cyanobacteriota</taxon>
        <taxon>Cyanophyceae</taxon>
        <taxon>Gloeomargaritales</taxon>
        <taxon>Gloeomargaritaceae</taxon>
        <taxon>Gloeomargarita</taxon>
    </lineage>
</organism>
<feature type="transmembrane region" description="Helical" evidence="15">
    <location>
        <begin position="43"/>
        <end position="63"/>
    </location>
</feature>
<feature type="binding site" evidence="14">
    <location>
        <begin position="10"/>
        <end position="15"/>
    </location>
    <ligand>
        <name>NAD(+)</name>
        <dbReference type="ChEBI" id="CHEBI:57540"/>
    </ligand>
</feature>
<evidence type="ECO:0000256" key="7">
    <source>
        <dbReference type="ARBA" id="ARBA00023027"/>
    </source>
</evidence>
<sequence length="309" mass="32364">MNPEVVAVLGGGVWGSLLAALIRDNGYPVRVWSRRQGGNLEEIVQPATMLVVAVSVAGVLPVIQRLTALPSGMIIVSTTKGLLPGNYRTPAQAWQRAFPGHGVVALSGPNLAAEIAQGLPAATVAASVETSAAQRVQQVLASERLRVYTNNDPLGTELGGALKNVMAIAAGVCDGLNLGANAKASLITRALAEMVRVAVDLGANTYTLYGLSGLGDLLATCNSPLSRNYRLGYGLAQGKSLAVMLQELQTTVEGVNTTQVLVQMADQRGLRVPIAQQVDALLQGHINPQQAVVELMGRDLKAEFHPEPL</sequence>
<feature type="binding site" evidence="11">
    <location>
        <position position="163"/>
    </location>
    <ligand>
        <name>sn-glycerol 3-phosphate</name>
        <dbReference type="ChEBI" id="CHEBI:57597"/>
    </ligand>
</feature>
<evidence type="ECO:0000256" key="13">
    <source>
        <dbReference type="PIRSR" id="PIRSR000114-2"/>
    </source>
</evidence>
<keyword evidence="6 11" id="KW-0560">Oxidoreductase</keyword>
<dbReference type="InterPro" id="IPR013328">
    <property type="entry name" value="6PGD_dom2"/>
</dbReference>
<evidence type="ECO:0000313" key="19">
    <source>
        <dbReference type="Proteomes" id="UP000180235"/>
    </source>
</evidence>
<dbReference type="STRING" id="1188229.GlitD10_2095"/>
<evidence type="ECO:0000256" key="6">
    <source>
        <dbReference type="ARBA" id="ARBA00023002"/>
    </source>
</evidence>
<comment type="function">
    <text evidence="11">Catalyzes the reduction of the glycolytic intermediate dihydroxyacetone phosphate (DHAP) to sn-glycerol 3-phosphate (G3P), the key precursor for phospholipid synthesis.</text>
</comment>
<evidence type="ECO:0000256" key="5">
    <source>
        <dbReference type="ARBA" id="ARBA00022857"/>
    </source>
</evidence>
<evidence type="ECO:0000256" key="8">
    <source>
        <dbReference type="ARBA" id="ARBA00023098"/>
    </source>
</evidence>
<keyword evidence="19" id="KW-1185">Reference proteome</keyword>
<comment type="catalytic activity">
    <reaction evidence="11">
        <text>sn-glycerol 3-phosphate + NAD(+) = dihydroxyacetone phosphate + NADH + H(+)</text>
        <dbReference type="Rhea" id="RHEA:11092"/>
        <dbReference type="ChEBI" id="CHEBI:15378"/>
        <dbReference type="ChEBI" id="CHEBI:57540"/>
        <dbReference type="ChEBI" id="CHEBI:57597"/>
        <dbReference type="ChEBI" id="CHEBI:57642"/>
        <dbReference type="ChEBI" id="CHEBI:57945"/>
        <dbReference type="EC" id="1.1.1.94"/>
    </reaction>
</comment>
<evidence type="ECO:0000256" key="2">
    <source>
        <dbReference type="ARBA" id="ARBA00022490"/>
    </source>
</evidence>
<dbReference type="GO" id="GO:0051287">
    <property type="term" value="F:NAD binding"/>
    <property type="evidence" value="ECO:0007669"/>
    <property type="project" value="InterPro"/>
</dbReference>
<dbReference type="GO" id="GO:0008654">
    <property type="term" value="P:phospholipid biosynthetic process"/>
    <property type="evidence" value="ECO:0007669"/>
    <property type="project" value="UniProtKB-KW"/>
</dbReference>
<comment type="similarity">
    <text evidence="1 11">Belongs to the NAD-dependent glycerol-3-phosphate dehydrogenase family.</text>
</comment>
<feature type="binding site" evidence="11">
    <location>
        <position position="227"/>
    </location>
    <ligand>
        <name>sn-glycerol 3-phosphate</name>
        <dbReference type="ChEBI" id="CHEBI:57597"/>
    </ligand>
</feature>
<feature type="binding site" evidence="11">
    <location>
        <position position="226"/>
    </location>
    <ligand>
        <name>sn-glycerol 3-phosphate</name>
        <dbReference type="ChEBI" id="CHEBI:57597"/>
    </ligand>
</feature>
<dbReference type="GO" id="GO:0005975">
    <property type="term" value="P:carbohydrate metabolic process"/>
    <property type="evidence" value="ECO:0007669"/>
    <property type="project" value="InterPro"/>
</dbReference>
<reference evidence="18 19" key="1">
    <citation type="submission" date="2016-10" db="EMBL/GenBank/DDBJ databases">
        <title>Description of Gloeomargarita lithophora gen. nov., sp. nov., a thylakoid-bearing basal-branching cyanobacterium with intracellular carbonates, and proposal for Gloeomargaritales ord. nov.</title>
        <authorList>
            <person name="Moreira D."/>
            <person name="Tavera R."/>
            <person name="Benzerara K."/>
            <person name="Skouri-Panet F."/>
            <person name="Couradeau E."/>
            <person name="Gerard E."/>
            <person name="Loussert C."/>
            <person name="Novelo E."/>
            <person name="Zivanovic Y."/>
            <person name="Lopez-Garcia P."/>
        </authorList>
    </citation>
    <scope>NUCLEOTIDE SEQUENCE [LARGE SCALE GENOMIC DNA]</scope>
    <source>
        <strain evidence="18 19">D10</strain>
    </source>
</reference>
<evidence type="ECO:0000256" key="4">
    <source>
        <dbReference type="ARBA" id="ARBA00022741"/>
    </source>
</evidence>
<keyword evidence="7 11" id="KW-0520">NAD</keyword>
<dbReference type="EC" id="1.1.1.94" evidence="11"/>
<keyword evidence="8 11" id="KW-0443">Lipid metabolism</keyword>
<dbReference type="InterPro" id="IPR006109">
    <property type="entry name" value="G3P_DH_NAD-dep_C"/>
</dbReference>
<keyword evidence="15" id="KW-0472">Membrane</keyword>
<dbReference type="GO" id="GO:0141153">
    <property type="term" value="F:glycerol-3-phosphate dehydrogenase (NADP+) activity"/>
    <property type="evidence" value="ECO:0007669"/>
    <property type="project" value="RHEA"/>
</dbReference>
<feature type="binding site" evidence="11">
    <location>
        <position position="34"/>
    </location>
    <ligand>
        <name>NADPH</name>
        <dbReference type="ChEBI" id="CHEBI:57783"/>
    </ligand>
</feature>
<dbReference type="UniPathway" id="UPA00940"/>
<feature type="binding site" evidence="11">
    <location>
        <position position="108"/>
    </location>
    <ligand>
        <name>sn-glycerol 3-phosphate</name>
        <dbReference type="ChEBI" id="CHEBI:57597"/>
    </ligand>
</feature>
<feature type="binding site" evidence="11">
    <location>
        <position position="253"/>
    </location>
    <ligand>
        <name>NADPH</name>
        <dbReference type="ChEBI" id="CHEBI:57783"/>
    </ligand>
</feature>
<keyword evidence="9 11" id="KW-0594">Phospholipid biosynthesis</keyword>
<keyword evidence="5 11" id="KW-0521">NADP</keyword>
<dbReference type="HAMAP" id="MF_00394">
    <property type="entry name" value="NAD_Glyc3P_dehydrog"/>
    <property type="match status" value="1"/>
</dbReference>
<evidence type="ECO:0000256" key="15">
    <source>
        <dbReference type="SAM" id="Phobius"/>
    </source>
</evidence>
<dbReference type="FunFam" id="1.10.1040.10:FF:000001">
    <property type="entry name" value="Glycerol-3-phosphate dehydrogenase [NAD(P)+]"/>
    <property type="match status" value="1"/>
</dbReference>
<dbReference type="RefSeq" id="WP_071454865.1">
    <property type="nucleotide sequence ID" value="NZ_CP017675.1"/>
</dbReference>
<feature type="binding site" evidence="11">
    <location>
        <position position="112"/>
    </location>
    <ligand>
        <name>NADPH</name>
        <dbReference type="ChEBI" id="CHEBI:57783"/>
    </ligand>
</feature>
<evidence type="ECO:0000256" key="14">
    <source>
        <dbReference type="PIRSR" id="PIRSR000114-3"/>
    </source>
</evidence>
<feature type="binding site" evidence="14">
    <location>
        <position position="112"/>
    </location>
    <ligand>
        <name>NAD(+)</name>
        <dbReference type="ChEBI" id="CHEBI:57540"/>
    </ligand>
</feature>
<feature type="binding site" evidence="13">
    <location>
        <begin position="227"/>
        <end position="228"/>
    </location>
    <ligand>
        <name>substrate</name>
    </ligand>
</feature>
<feature type="binding site" evidence="11">
    <location>
        <position position="80"/>
    </location>
    <ligand>
        <name>sn-glycerol 3-phosphate</name>
        <dbReference type="ChEBI" id="CHEBI:57597"/>
    </ligand>
</feature>
<comment type="pathway">
    <text evidence="11">Membrane lipid metabolism; glycerophospholipid metabolism.</text>
</comment>
<feature type="binding site" evidence="11">
    <location>
        <position position="14"/>
    </location>
    <ligand>
        <name>NADPH</name>
        <dbReference type="ChEBI" id="CHEBI:57783"/>
    </ligand>
</feature>
<dbReference type="InterPro" id="IPR036291">
    <property type="entry name" value="NAD(P)-bd_dom_sf"/>
</dbReference>
<dbReference type="NCBIfam" id="NF000940">
    <property type="entry name" value="PRK00094.1-2"/>
    <property type="match status" value="1"/>
</dbReference>
<dbReference type="SUPFAM" id="SSF51735">
    <property type="entry name" value="NAD(P)-binding Rossmann-fold domains"/>
    <property type="match status" value="1"/>
</dbReference>
<keyword evidence="4 11" id="KW-0547">Nucleotide-binding</keyword>
<dbReference type="PANTHER" id="PTHR11728">
    <property type="entry name" value="GLYCEROL-3-PHOSPHATE DEHYDROGENASE"/>
    <property type="match status" value="1"/>
</dbReference>
<dbReference type="NCBIfam" id="NF000942">
    <property type="entry name" value="PRK00094.1-4"/>
    <property type="match status" value="1"/>
</dbReference>
<dbReference type="KEGG" id="glt:GlitD10_2095"/>
<gene>
    <name evidence="11 18" type="primary">gpsA</name>
    <name evidence="18" type="ORF">GlitD10_2095</name>
</gene>
<dbReference type="PROSITE" id="PS00957">
    <property type="entry name" value="NAD_G3PDH"/>
    <property type="match status" value="1"/>
</dbReference>
<proteinExistence type="inferred from homology"/>
<feature type="domain" description="Glycerol-3-phosphate dehydrogenase NAD-dependent N-terminal" evidence="16">
    <location>
        <begin position="6"/>
        <end position="36"/>
    </location>
</feature>
<comment type="subcellular location">
    <subcellularLocation>
        <location evidence="11">Cytoplasm</location>
    </subcellularLocation>
</comment>
<keyword evidence="2 11" id="KW-0963">Cytoplasm</keyword>
<dbReference type="OrthoDB" id="9812273at2"/>